<dbReference type="GO" id="GO:0008410">
    <property type="term" value="F:CoA-transferase activity"/>
    <property type="evidence" value="ECO:0007669"/>
    <property type="project" value="TreeGrafter"/>
</dbReference>
<gene>
    <name evidence="2" type="ORF">EA462_14500</name>
</gene>
<comment type="caution">
    <text evidence="2">The sequence shown here is derived from an EMBL/GenBank/DDBJ whole genome shotgun (WGS) entry which is preliminary data.</text>
</comment>
<name>A0A3N6LP71_9EURY</name>
<reference evidence="2 3" key="1">
    <citation type="submission" date="2018-10" db="EMBL/GenBank/DDBJ databases">
        <title>Natrarchaeobius chitinivorans gen. nov., sp. nov., and Natrarchaeobius haloalkaliphilus sp. nov., alkaliphilic, chitin-utilizing haloarchaea from hypersaline alkaline lakes.</title>
        <authorList>
            <person name="Sorokin D.Y."/>
            <person name="Elcheninov A.G."/>
            <person name="Kostrikina N.A."/>
            <person name="Bale N.J."/>
            <person name="Sinninghe Damste J.S."/>
            <person name="Khijniak T.V."/>
            <person name="Kublanov I.V."/>
            <person name="Toshchakov S.V."/>
        </authorList>
    </citation>
    <scope>NUCLEOTIDE SEQUENCE [LARGE SCALE GENOMIC DNA]</scope>
    <source>
        <strain evidence="2 3">AArcht-Sl</strain>
    </source>
</reference>
<dbReference type="OrthoDB" id="28444at2157"/>
<dbReference type="InterPro" id="IPR044855">
    <property type="entry name" value="CoA-Trfase_III_dom3_sf"/>
</dbReference>
<dbReference type="Gene3D" id="3.40.50.10540">
    <property type="entry name" value="Crotonobetainyl-coa:carnitine coa-transferase, domain 1"/>
    <property type="match status" value="1"/>
</dbReference>
<keyword evidence="1 2" id="KW-0808">Transferase</keyword>
<dbReference type="PANTHER" id="PTHR48207:SF3">
    <property type="entry name" value="SUCCINATE--HYDROXYMETHYLGLUTARATE COA-TRANSFERASE"/>
    <property type="match status" value="1"/>
</dbReference>
<organism evidence="2 3">
    <name type="scientific">Natrarchaeobius halalkaliphilus</name>
    <dbReference type="NCBI Taxonomy" id="1679091"/>
    <lineage>
        <taxon>Archaea</taxon>
        <taxon>Methanobacteriati</taxon>
        <taxon>Methanobacteriota</taxon>
        <taxon>Stenosarchaea group</taxon>
        <taxon>Halobacteria</taxon>
        <taxon>Halobacteriales</taxon>
        <taxon>Natrialbaceae</taxon>
        <taxon>Natrarchaeobius</taxon>
    </lineage>
</organism>
<dbReference type="Pfam" id="PF02515">
    <property type="entry name" value="CoA_transf_3"/>
    <property type="match status" value="1"/>
</dbReference>
<protein>
    <submittedName>
        <fullName evidence="2">CoA transferase</fullName>
    </submittedName>
</protein>
<dbReference type="InterPro" id="IPR050483">
    <property type="entry name" value="CoA-transferase_III_domain"/>
</dbReference>
<dbReference type="AlphaFoldDB" id="A0A3N6LP71"/>
<dbReference type="InterPro" id="IPR023606">
    <property type="entry name" value="CoA-Trfase_III_dom_1_sf"/>
</dbReference>
<keyword evidence="3" id="KW-1185">Reference proteome</keyword>
<dbReference type="SUPFAM" id="SSF89796">
    <property type="entry name" value="CoA-transferase family III (CaiB/BaiF)"/>
    <property type="match status" value="1"/>
</dbReference>
<dbReference type="PANTHER" id="PTHR48207">
    <property type="entry name" value="SUCCINATE--HYDROXYMETHYLGLUTARATE COA-TRANSFERASE"/>
    <property type="match status" value="1"/>
</dbReference>
<evidence type="ECO:0000313" key="3">
    <source>
        <dbReference type="Proteomes" id="UP000273828"/>
    </source>
</evidence>
<sequence length="424" mass="47283">MTDRPDPNEGSDSHDDEAAKPLEGIRVLDFSWVYAGPHATKHLAALGADVVKVESKYKPDMMRYGYTYDEFDSADSPNVSAFYNEFNLGKRSLRLNLKRERGRELALELAAAADVWVENFSPGFLRSIDLDYESVSAVNPEIVYVSMPGWASSGPAADYRAWGMNLESMAGLDHLSGTPDDPPTPAGFSWPDPTSGVMAVFSVLAALAGRESTGKGRYVEIPQFETTVSLLHSALSVADITGESGERMGARDEDRRFVQGVYECRGEDDWLAVAVGTDDQWRALCSVIERPELATDPELESHAARIRHHDRFDAVLESWTRKRDAETARTILQEHGVPAGRVANERDLVEDDPQLHQRTLFVRHDHPEVGEQTYTGFPSEFSEDDVNPPSRSPLFGEHTDDVLRDWLGTSPERIDRLRADEVLY</sequence>
<accession>A0A3N6LP71</accession>
<proteinExistence type="predicted"/>
<dbReference type="Gene3D" id="3.30.1540.10">
    <property type="entry name" value="formyl-coa transferase, domain 3"/>
    <property type="match status" value="1"/>
</dbReference>
<dbReference type="RefSeq" id="WP_124179253.1">
    <property type="nucleotide sequence ID" value="NZ_REFY01000005.1"/>
</dbReference>
<evidence type="ECO:0000256" key="1">
    <source>
        <dbReference type="ARBA" id="ARBA00022679"/>
    </source>
</evidence>
<dbReference type="InterPro" id="IPR003673">
    <property type="entry name" value="CoA-Trfase_fam_III"/>
</dbReference>
<dbReference type="Proteomes" id="UP000273828">
    <property type="component" value="Unassembled WGS sequence"/>
</dbReference>
<dbReference type="EMBL" id="REFY01000005">
    <property type="protein sequence ID" value="RQG88057.1"/>
    <property type="molecule type" value="Genomic_DNA"/>
</dbReference>
<evidence type="ECO:0000313" key="2">
    <source>
        <dbReference type="EMBL" id="RQG88057.1"/>
    </source>
</evidence>